<evidence type="ECO:0000313" key="2">
    <source>
        <dbReference type="Proteomes" id="UP000001261"/>
    </source>
</evidence>
<reference evidence="2" key="2">
    <citation type="journal article" date="2010" name="Genome Res.">
        <title>Population genomic sequencing of Coccidioides fungi reveals recent hybridization and transposon control.</title>
        <authorList>
            <person name="Neafsey D.E."/>
            <person name="Barker B.M."/>
            <person name="Sharpton T.J."/>
            <person name="Stajich J.E."/>
            <person name="Park D.J."/>
            <person name="Whiston E."/>
            <person name="Hung C.-Y."/>
            <person name="McMahan C."/>
            <person name="White J."/>
            <person name="Sykes S."/>
            <person name="Heiman D."/>
            <person name="Young S."/>
            <person name="Zeng Q."/>
            <person name="Abouelleil A."/>
            <person name="Aftuck L."/>
            <person name="Bessette D."/>
            <person name="Brown A."/>
            <person name="FitzGerald M."/>
            <person name="Lui A."/>
            <person name="Macdonald J.P."/>
            <person name="Priest M."/>
            <person name="Orbach M.J."/>
            <person name="Galgiani J.N."/>
            <person name="Kirkland T.N."/>
            <person name="Cole G.T."/>
            <person name="Birren B.W."/>
            <person name="Henn M.R."/>
            <person name="Taylor J.W."/>
            <person name="Rounsley S.D."/>
        </authorList>
    </citation>
    <scope>GENOME REANNOTATION</scope>
    <source>
        <strain evidence="2">RS</strain>
    </source>
</reference>
<sequence length="145" mass="17072">MLASLPAYRPHWRLADWRKLRFPDSGRLLICQPANHARKGGLNPPSVPDLWRTSSLQGMKQVLQFTYVPRPHRVLLPLRENMILHVNHYSVHKQEEEKKEKEISRRRKANFKKVIPNMCGNTSWGILIQYNIKRGTKKEKKSKVK</sequence>
<organism evidence="1 2">
    <name type="scientific">Coccidioides immitis (strain RS)</name>
    <name type="common">Valley fever fungus</name>
    <dbReference type="NCBI Taxonomy" id="246410"/>
    <lineage>
        <taxon>Eukaryota</taxon>
        <taxon>Fungi</taxon>
        <taxon>Dikarya</taxon>
        <taxon>Ascomycota</taxon>
        <taxon>Pezizomycotina</taxon>
        <taxon>Eurotiomycetes</taxon>
        <taxon>Eurotiomycetidae</taxon>
        <taxon>Onygenales</taxon>
        <taxon>Onygenaceae</taxon>
        <taxon>Coccidioides</taxon>
    </lineage>
</organism>
<evidence type="ECO:0000313" key="1">
    <source>
        <dbReference type="EMBL" id="KJF60924.1"/>
    </source>
</evidence>
<dbReference type="Proteomes" id="UP000001261">
    <property type="component" value="Unassembled WGS sequence"/>
</dbReference>
<name>A0A0D8JUV0_COCIM</name>
<gene>
    <name evidence="1" type="ORF">CIMG_13325</name>
</gene>
<proteinExistence type="predicted"/>
<dbReference type="AlphaFoldDB" id="A0A0D8JUV0"/>
<accession>A0A0D8JUV0</accession>
<dbReference type="KEGG" id="cim:CIMG_13325"/>
<dbReference type="EMBL" id="GG704913">
    <property type="protein sequence ID" value="KJF60924.1"/>
    <property type="molecule type" value="Genomic_DNA"/>
</dbReference>
<dbReference type="RefSeq" id="XP_004445187.1">
    <property type="nucleotide sequence ID" value="XM_004445130.1"/>
</dbReference>
<dbReference type="VEuPathDB" id="FungiDB:CIMG_13325"/>
<protein>
    <submittedName>
        <fullName evidence="1">Uncharacterized protein</fullName>
    </submittedName>
</protein>
<dbReference type="InParanoid" id="A0A0D8JUV0"/>
<keyword evidence="2" id="KW-1185">Reference proteome</keyword>
<dbReference type="GeneID" id="24164952"/>
<reference evidence="2" key="1">
    <citation type="journal article" date="2009" name="Genome Res.">
        <title>Comparative genomic analyses of the human fungal pathogens Coccidioides and their relatives.</title>
        <authorList>
            <person name="Sharpton T.J."/>
            <person name="Stajich J.E."/>
            <person name="Rounsley S.D."/>
            <person name="Gardner M.J."/>
            <person name="Wortman J.R."/>
            <person name="Jordar V.S."/>
            <person name="Maiti R."/>
            <person name="Kodira C.D."/>
            <person name="Neafsey D.E."/>
            <person name="Zeng Q."/>
            <person name="Hung C.-Y."/>
            <person name="McMahan C."/>
            <person name="Muszewska A."/>
            <person name="Grynberg M."/>
            <person name="Mandel M.A."/>
            <person name="Kellner E.M."/>
            <person name="Barker B.M."/>
            <person name="Galgiani J.N."/>
            <person name="Orbach M.J."/>
            <person name="Kirkland T.N."/>
            <person name="Cole G.T."/>
            <person name="Henn M.R."/>
            <person name="Birren B.W."/>
            <person name="Taylor J.W."/>
        </authorList>
    </citation>
    <scope>NUCLEOTIDE SEQUENCE [LARGE SCALE GENOMIC DNA]</scope>
    <source>
        <strain evidence="2">RS</strain>
    </source>
</reference>